<dbReference type="PROSITE" id="PS51257">
    <property type="entry name" value="PROKAR_LIPOPROTEIN"/>
    <property type="match status" value="1"/>
</dbReference>
<protein>
    <submittedName>
        <fullName evidence="1">Uncharacterized protein</fullName>
    </submittedName>
</protein>
<dbReference type="EMBL" id="LAZR01026523">
    <property type="protein sequence ID" value="KKL68461.1"/>
    <property type="molecule type" value="Genomic_DNA"/>
</dbReference>
<dbReference type="AlphaFoldDB" id="A0A0F9EQC4"/>
<proteinExistence type="predicted"/>
<comment type="caution">
    <text evidence="1">The sequence shown here is derived from an EMBL/GenBank/DDBJ whole genome shotgun (WGS) entry which is preliminary data.</text>
</comment>
<accession>A0A0F9EQC4</accession>
<feature type="non-terminal residue" evidence="1">
    <location>
        <position position="62"/>
    </location>
</feature>
<evidence type="ECO:0000313" key="1">
    <source>
        <dbReference type="EMBL" id="KKL68461.1"/>
    </source>
</evidence>
<sequence length="62" mass="6769">MRFAISMMALLGLLLVTGCKKKPMAGEEAVARATAEYSCDDVQLLSSQGKWHKLDVCGTTRH</sequence>
<name>A0A0F9EQC4_9ZZZZ</name>
<gene>
    <name evidence="1" type="ORF">LCGC14_2124720</name>
</gene>
<organism evidence="1">
    <name type="scientific">marine sediment metagenome</name>
    <dbReference type="NCBI Taxonomy" id="412755"/>
    <lineage>
        <taxon>unclassified sequences</taxon>
        <taxon>metagenomes</taxon>
        <taxon>ecological metagenomes</taxon>
    </lineage>
</organism>
<reference evidence="1" key="1">
    <citation type="journal article" date="2015" name="Nature">
        <title>Complex archaea that bridge the gap between prokaryotes and eukaryotes.</title>
        <authorList>
            <person name="Spang A."/>
            <person name="Saw J.H."/>
            <person name="Jorgensen S.L."/>
            <person name="Zaremba-Niedzwiedzka K."/>
            <person name="Martijn J."/>
            <person name="Lind A.E."/>
            <person name="van Eijk R."/>
            <person name="Schleper C."/>
            <person name="Guy L."/>
            <person name="Ettema T.J."/>
        </authorList>
    </citation>
    <scope>NUCLEOTIDE SEQUENCE</scope>
</reference>